<organism evidence="1">
    <name type="scientific">Solanum chacoense</name>
    <name type="common">Chaco potato</name>
    <dbReference type="NCBI Taxonomy" id="4108"/>
    <lineage>
        <taxon>Eukaryota</taxon>
        <taxon>Viridiplantae</taxon>
        <taxon>Streptophyta</taxon>
        <taxon>Embryophyta</taxon>
        <taxon>Tracheophyta</taxon>
        <taxon>Spermatophyta</taxon>
        <taxon>Magnoliopsida</taxon>
        <taxon>eudicotyledons</taxon>
        <taxon>Gunneridae</taxon>
        <taxon>Pentapetalae</taxon>
        <taxon>asterids</taxon>
        <taxon>lamiids</taxon>
        <taxon>Solanales</taxon>
        <taxon>Solanaceae</taxon>
        <taxon>Solanoideae</taxon>
        <taxon>Solaneae</taxon>
        <taxon>Solanum</taxon>
    </lineage>
</organism>
<evidence type="ECO:0000313" key="1">
    <source>
        <dbReference type="EMBL" id="JAP09836.1"/>
    </source>
</evidence>
<name>A0A0V0GP20_SOLCH</name>
<sequence>MANTRLQSEGKPIQLEENKKHKSNKVVLLFCKRTASDALDRRSFNGLLLRCLSHEEAQQALQEVHALLIGA</sequence>
<dbReference type="AlphaFoldDB" id="A0A0V0GP20"/>
<protein>
    <submittedName>
        <fullName evidence="1">Putative ovule protein</fullName>
    </submittedName>
</protein>
<accession>A0A0V0GP20</accession>
<dbReference type="EMBL" id="GEDG01034233">
    <property type="protein sequence ID" value="JAP09836.1"/>
    <property type="molecule type" value="Transcribed_RNA"/>
</dbReference>
<proteinExistence type="predicted"/>
<reference evidence="1" key="1">
    <citation type="submission" date="2015-12" db="EMBL/GenBank/DDBJ databases">
        <title>Gene expression during late stages of embryo sac development: a critical building block for successful pollen-pistil interactions.</title>
        <authorList>
            <person name="Liu Y."/>
            <person name="Joly V."/>
            <person name="Sabar M."/>
            <person name="Matton D.P."/>
        </authorList>
    </citation>
    <scope>NUCLEOTIDE SEQUENCE</scope>
</reference>